<organism evidence="2 4">
    <name type="scientific">Enterococcus hirae</name>
    <dbReference type="NCBI Taxonomy" id="1354"/>
    <lineage>
        <taxon>Bacteria</taxon>
        <taxon>Bacillati</taxon>
        <taxon>Bacillota</taxon>
        <taxon>Bacilli</taxon>
        <taxon>Lactobacillales</taxon>
        <taxon>Enterococcaceae</taxon>
        <taxon>Enterococcus</taxon>
    </lineage>
</organism>
<dbReference type="EMBL" id="CABEEP010000001">
    <property type="protein sequence ID" value="VTQ59664.1"/>
    <property type="molecule type" value="Genomic_DNA"/>
</dbReference>
<accession>A0A7Z9AU97</accession>
<dbReference type="Pfam" id="PF07751">
    <property type="entry name" value="Abi_2"/>
    <property type="match status" value="1"/>
</dbReference>
<dbReference type="RefSeq" id="WP_014834283.1">
    <property type="nucleotide sequence ID" value="NZ_CABEEP010000001.1"/>
</dbReference>
<dbReference type="EMBL" id="LESJ01000005">
    <property type="protein sequence ID" value="RBT68634.1"/>
    <property type="molecule type" value="Genomic_DNA"/>
</dbReference>
<evidence type="ECO:0000313" key="2">
    <source>
        <dbReference type="EMBL" id="VTQ59664.1"/>
    </source>
</evidence>
<dbReference type="InterPro" id="IPR011664">
    <property type="entry name" value="Abi_system_AbiD/AbiF-like"/>
</dbReference>
<sequence length="342" mass="40136">MISKPFKTLDNQIDILISRGLVVSDKEVTKSILLRENYYNVINGYKDIFLDKSYGSSEKFIENTNFNEIYRLYSLDRDFRNHIFKYLLMFETNLKTIIAYRFAEKFPEKNAYLNANCYTKEPSSLDNVLINIANLSKIIQREKKKKYSNSIKHYLENHSHIPIWVLINNLTFGETSYLFNSLTNDLQEKIARDFSVKFKREYNTKNDVSVGALKQIIKAVNFYRNICAHEEVLYSKKIGALKEKNFKKYYDNSVLNEIKKGSLFGLLAMLKLVLSLEDLNQLLLSIYFPLVINDKLGIFETISITTIKLKMGFIEGWEYKISNFIEMNSGLLKIFEDKEEFK</sequence>
<dbReference type="AlphaFoldDB" id="A0A7Z9AU97"/>
<name>A0A7Z9AU97_ENTHR</name>
<reference evidence="2 4" key="2">
    <citation type="submission" date="2019-05" db="EMBL/GenBank/DDBJ databases">
        <authorList>
            <consortium name="Pathogen Informatics"/>
        </authorList>
    </citation>
    <scope>NUCLEOTIDE SEQUENCE [LARGE SCALE GENOMIC DNA]</scope>
    <source>
        <strain evidence="2 4">NCTC12204</strain>
    </source>
</reference>
<gene>
    <name evidence="1" type="ORF">EB03_01768</name>
    <name evidence="2" type="ORF">NCTC12204_00442</name>
</gene>
<proteinExistence type="predicted"/>
<reference evidence="1 3" key="1">
    <citation type="submission" date="2015-06" db="EMBL/GenBank/DDBJ databases">
        <title>The Genome Sequence of Enterococcus hirae 88EA1.</title>
        <authorList>
            <consortium name="The Broad Institute Genomics Platform"/>
            <consortium name="The Broad Institute Genome Sequencing Center for Infectious Disease"/>
            <person name="Earl A.M."/>
            <person name="Van Tyne D."/>
            <person name="Lebreton F."/>
            <person name="Saavedra J.T."/>
            <person name="Gilmore M.S."/>
            <person name="Manson McGuire A."/>
            <person name="Clock S."/>
            <person name="Crupain M."/>
            <person name="Rangan U."/>
            <person name="Young S."/>
            <person name="Abouelleil A."/>
            <person name="Cao P."/>
            <person name="Chapman S.B."/>
            <person name="Griggs A."/>
            <person name="Priest M."/>
            <person name="Shea T."/>
            <person name="Wortman J."/>
            <person name="Nusbaum C."/>
            <person name="Birren B."/>
        </authorList>
    </citation>
    <scope>NUCLEOTIDE SEQUENCE [LARGE SCALE GENOMIC DNA]</scope>
    <source>
        <strain evidence="1 3">88EA1</strain>
    </source>
</reference>
<evidence type="ECO:0000313" key="4">
    <source>
        <dbReference type="Proteomes" id="UP000352698"/>
    </source>
</evidence>
<evidence type="ECO:0000313" key="1">
    <source>
        <dbReference type="EMBL" id="RBT68634.1"/>
    </source>
</evidence>
<evidence type="ECO:0000313" key="3">
    <source>
        <dbReference type="Proteomes" id="UP000253498"/>
    </source>
</evidence>
<protein>
    <submittedName>
        <fullName evidence="2">Abi family protein</fullName>
    </submittedName>
</protein>
<comment type="caution">
    <text evidence="2">The sequence shown here is derived from an EMBL/GenBank/DDBJ whole genome shotgun (WGS) entry which is preliminary data.</text>
</comment>
<dbReference type="Proteomes" id="UP000253498">
    <property type="component" value="Unassembled WGS sequence"/>
</dbReference>
<dbReference type="Proteomes" id="UP000352698">
    <property type="component" value="Unassembled WGS sequence"/>
</dbReference>